<dbReference type="GO" id="GO:0051082">
    <property type="term" value="F:unfolded protein binding"/>
    <property type="evidence" value="ECO:0007669"/>
    <property type="project" value="TreeGrafter"/>
</dbReference>
<keyword evidence="3 4" id="KW-0346">Stress response</keyword>
<protein>
    <recommendedName>
        <fullName evidence="3 4">Protein GrpE</fullName>
    </recommendedName>
    <alternativeName>
        <fullName evidence="3">HSP-70 cofactor</fullName>
    </alternativeName>
</protein>
<dbReference type="GO" id="GO:0000774">
    <property type="term" value="F:adenyl-nucleotide exchange factor activity"/>
    <property type="evidence" value="ECO:0007669"/>
    <property type="project" value="InterPro"/>
</dbReference>
<reference evidence="8 9" key="1">
    <citation type="journal article" date="2016" name="Nat. Commun.">
        <title>Thousands of microbial genomes shed light on interconnected biogeochemical processes in an aquifer system.</title>
        <authorList>
            <person name="Anantharaman K."/>
            <person name="Brown C.T."/>
            <person name="Hug L.A."/>
            <person name="Sharon I."/>
            <person name="Castelle C.J."/>
            <person name="Probst A.J."/>
            <person name="Thomas B.C."/>
            <person name="Singh A."/>
            <person name="Wilkins M.J."/>
            <person name="Karaoz U."/>
            <person name="Brodie E.L."/>
            <person name="Williams K.H."/>
            <person name="Hubbard S.S."/>
            <person name="Banfield J.F."/>
        </authorList>
    </citation>
    <scope>NUCLEOTIDE SEQUENCE [LARGE SCALE GENOMIC DNA]</scope>
</reference>
<dbReference type="GO" id="GO:0042803">
    <property type="term" value="F:protein homodimerization activity"/>
    <property type="evidence" value="ECO:0007669"/>
    <property type="project" value="InterPro"/>
</dbReference>
<dbReference type="InterPro" id="IPR000740">
    <property type="entry name" value="GrpE"/>
</dbReference>
<organism evidence="8 9">
    <name type="scientific">Candidatus Gottesmanbacteria bacterium RIFCSPHIGHO2_01_FULL_47_48</name>
    <dbReference type="NCBI Taxonomy" id="1798381"/>
    <lineage>
        <taxon>Bacteria</taxon>
        <taxon>Candidatus Gottesmaniibacteriota</taxon>
    </lineage>
</organism>
<dbReference type="Pfam" id="PF01025">
    <property type="entry name" value="GrpE"/>
    <property type="match status" value="1"/>
</dbReference>
<dbReference type="PROSITE" id="PS01071">
    <property type="entry name" value="GRPE"/>
    <property type="match status" value="1"/>
</dbReference>
<gene>
    <name evidence="3" type="primary">grpE</name>
    <name evidence="8" type="ORF">A2721_01335</name>
</gene>
<dbReference type="GO" id="GO:0006457">
    <property type="term" value="P:protein folding"/>
    <property type="evidence" value="ECO:0007669"/>
    <property type="project" value="InterPro"/>
</dbReference>
<comment type="function">
    <text evidence="3 4">Participates actively in the response to hyperosmotic and heat shock by preventing the aggregation of stress-denatured proteins, in association with DnaK and GrpE. It is the nucleotide exchange factor for DnaK and may function as a thermosensor. Unfolded proteins bind initially to DnaJ; upon interaction with the DnaJ-bound protein, DnaK hydrolyzes its bound ATP, resulting in the formation of a stable complex. GrpE releases ADP from DnaK; ATP binding to DnaK triggers the release of the substrate protein, thus completing the reaction cycle. Several rounds of ATP-dependent interactions between DnaJ, DnaK and GrpE are required for fully efficient folding.</text>
</comment>
<dbReference type="AlphaFoldDB" id="A0A1F6A681"/>
<accession>A0A1F6A681</accession>
<feature type="compositionally biased region" description="Basic and acidic residues" evidence="7">
    <location>
        <begin position="101"/>
        <end position="114"/>
    </location>
</feature>
<evidence type="ECO:0000256" key="4">
    <source>
        <dbReference type="RuleBase" id="RU000639"/>
    </source>
</evidence>
<dbReference type="Proteomes" id="UP000177871">
    <property type="component" value="Unassembled WGS sequence"/>
</dbReference>
<dbReference type="PRINTS" id="PR00773">
    <property type="entry name" value="GRPEPROTEIN"/>
</dbReference>
<comment type="caution">
    <text evidence="8">The sequence shown here is derived from an EMBL/GenBank/DDBJ whole genome shotgun (WGS) entry which is preliminary data.</text>
</comment>
<dbReference type="PANTHER" id="PTHR21237">
    <property type="entry name" value="GRPE PROTEIN"/>
    <property type="match status" value="1"/>
</dbReference>
<dbReference type="Gene3D" id="3.90.20.20">
    <property type="match status" value="1"/>
</dbReference>
<dbReference type="GO" id="GO:0005737">
    <property type="term" value="C:cytoplasm"/>
    <property type="evidence" value="ECO:0007669"/>
    <property type="project" value="UniProtKB-SubCell"/>
</dbReference>
<evidence type="ECO:0000256" key="2">
    <source>
        <dbReference type="ARBA" id="ARBA00023186"/>
    </source>
</evidence>
<dbReference type="PANTHER" id="PTHR21237:SF23">
    <property type="entry name" value="GRPE PROTEIN HOMOLOG, MITOCHONDRIAL"/>
    <property type="match status" value="1"/>
</dbReference>
<dbReference type="InterPro" id="IPR009012">
    <property type="entry name" value="GrpE_head"/>
</dbReference>
<dbReference type="GO" id="GO:0051087">
    <property type="term" value="F:protein-folding chaperone binding"/>
    <property type="evidence" value="ECO:0007669"/>
    <property type="project" value="InterPro"/>
</dbReference>
<dbReference type="CDD" id="cd00446">
    <property type="entry name" value="GrpE"/>
    <property type="match status" value="1"/>
</dbReference>
<evidence type="ECO:0000313" key="8">
    <source>
        <dbReference type="EMBL" id="OGG19797.1"/>
    </source>
</evidence>
<feature type="coiled-coil region" evidence="6">
    <location>
        <begin position="23"/>
        <end position="80"/>
    </location>
</feature>
<comment type="subunit">
    <text evidence="3">Homodimer.</text>
</comment>
<feature type="region of interest" description="Disordered" evidence="7">
    <location>
        <begin position="101"/>
        <end position="120"/>
    </location>
</feature>
<evidence type="ECO:0000256" key="1">
    <source>
        <dbReference type="ARBA" id="ARBA00009054"/>
    </source>
</evidence>
<feature type="region of interest" description="Disordered" evidence="7">
    <location>
        <begin position="1"/>
        <end position="20"/>
    </location>
</feature>
<keyword evidence="3" id="KW-0963">Cytoplasm</keyword>
<comment type="similarity">
    <text evidence="1 3 5">Belongs to the GrpE family.</text>
</comment>
<keyword evidence="2 3" id="KW-0143">Chaperone</keyword>
<dbReference type="InterPro" id="IPR013805">
    <property type="entry name" value="GrpE_CC"/>
</dbReference>
<dbReference type="STRING" id="1798381.A2721_01335"/>
<dbReference type="SUPFAM" id="SSF58014">
    <property type="entry name" value="Coiled-coil domain of nucleotide exchange factor GrpE"/>
    <property type="match status" value="1"/>
</dbReference>
<evidence type="ECO:0000313" key="9">
    <source>
        <dbReference type="Proteomes" id="UP000177871"/>
    </source>
</evidence>
<dbReference type="EMBL" id="MFJK01000003">
    <property type="protein sequence ID" value="OGG19797.1"/>
    <property type="molecule type" value="Genomic_DNA"/>
</dbReference>
<evidence type="ECO:0000256" key="7">
    <source>
        <dbReference type="SAM" id="MobiDB-lite"/>
    </source>
</evidence>
<evidence type="ECO:0000256" key="3">
    <source>
        <dbReference type="HAMAP-Rule" id="MF_01151"/>
    </source>
</evidence>
<sequence length="153" mass="17638">MRSNTKTDDEPEEKVNDEVKEVGEEYKEKYFRALADYQNLEKQTQSWKEEFVQYANLGLVEKLLEVLDDLEKAQEHIKDEGLQLVINKLKNTLRDESVGEVELEGKEYDPKEAEAVSTEAGEEDNIVTRVLQKGYSMKDKIIRPGKVIVSIKS</sequence>
<proteinExistence type="inferred from homology"/>
<comment type="subcellular location">
    <subcellularLocation>
        <location evidence="3">Cytoplasm</location>
    </subcellularLocation>
</comment>
<evidence type="ECO:0000256" key="5">
    <source>
        <dbReference type="RuleBase" id="RU004478"/>
    </source>
</evidence>
<evidence type="ECO:0000256" key="6">
    <source>
        <dbReference type="SAM" id="Coils"/>
    </source>
</evidence>
<name>A0A1F6A681_9BACT</name>
<dbReference type="SUPFAM" id="SSF51064">
    <property type="entry name" value="Head domain of nucleotide exchange factor GrpE"/>
    <property type="match status" value="1"/>
</dbReference>
<dbReference type="HAMAP" id="MF_01151">
    <property type="entry name" value="GrpE"/>
    <property type="match status" value="1"/>
</dbReference>
<dbReference type="Gene3D" id="2.30.22.10">
    <property type="entry name" value="Head domain of nucleotide exchange factor GrpE"/>
    <property type="match status" value="1"/>
</dbReference>
<keyword evidence="6" id="KW-0175">Coiled coil</keyword>